<reference evidence="1" key="1">
    <citation type="submission" date="2021-03" db="EMBL/GenBank/DDBJ databases">
        <title>Draft genome sequence of rust myrtle Austropuccinia psidii MF-1, a brazilian biotype.</title>
        <authorList>
            <person name="Quecine M.C."/>
            <person name="Pachon D.M.R."/>
            <person name="Bonatelli M.L."/>
            <person name="Correr F.H."/>
            <person name="Franceschini L.M."/>
            <person name="Leite T.F."/>
            <person name="Margarido G.R.A."/>
            <person name="Almeida C.A."/>
            <person name="Ferrarezi J.A."/>
            <person name="Labate C.A."/>
        </authorList>
    </citation>
    <scope>NUCLEOTIDE SEQUENCE</scope>
    <source>
        <strain evidence="1">MF-1</strain>
    </source>
</reference>
<dbReference type="OrthoDB" id="2507441at2759"/>
<dbReference type="AlphaFoldDB" id="A0A9Q3PKX5"/>
<evidence type="ECO:0000313" key="2">
    <source>
        <dbReference type="Proteomes" id="UP000765509"/>
    </source>
</evidence>
<name>A0A9Q3PKX5_9BASI</name>
<sequence>MHQWGIPRFTMDWDSHWDNRFNQIMTQFFFRVWKWGLFCNRFGLVAESQAKSINMDELILMAVYWRHAKSLKRYYKRGISDQEGLQKDSEANTKL</sequence>
<comment type="caution">
    <text evidence="1">The sequence shown here is derived from an EMBL/GenBank/DDBJ whole genome shotgun (WGS) entry which is preliminary data.</text>
</comment>
<protein>
    <submittedName>
        <fullName evidence="1">Uncharacterized protein</fullName>
    </submittedName>
</protein>
<evidence type="ECO:0000313" key="1">
    <source>
        <dbReference type="EMBL" id="MBW0565653.1"/>
    </source>
</evidence>
<keyword evidence="2" id="KW-1185">Reference proteome</keyword>
<accession>A0A9Q3PKX5</accession>
<dbReference type="Proteomes" id="UP000765509">
    <property type="component" value="Unassembled WGS sequence"/>
</dbReference>
<gene>
    <name evidence="1" type="ORF">O181_105368</name>
</gene>
<proteinExistence type="predicted"/>
<organism evidence="1 2">
    <name type="scientific">Austropuccinia psidii MF-1</name>
    <dbReference type="NCBI Taxonomy" id="1389203"/>
    <lineage>
        <taxon>Eukaryota</taxon>
        <taxon>Fungi</taxon>
        <taxon>Dikarya</taxon>
        <taxon>Basidiomycota</taxon>
        <taxon>Pucciniomycotina</taxon>
        <taxon>Pucciniomycetes</taxon>
        <taxon>Pucciniales</taxon>
        <taxon>Sphaerophragmiaceae</taxon>
        <taxon>Austropuccinia</taxon>
    </lineage>
</organism>
<dbReference type="EMBL" id="AVOT02077787">
    <property type="protein sequence ID" value="MBW0565653.1"/>
    <property type="molecule type" value="Genomic_DNA"/>
</dbReference>